<dbReference type="Gene3D" id="1.20.1600.10">
    <property type="entry name" value="Outer membrane efflux proteins (OEP)"/>
    <property type="match status" value="1"/>
</dbReference>
<dbReference type="InterPro" id="IPR003423">
    <property type="entry name" value="OMP_efflux"/>
</dbReference>
<gene>
    <name evidence="3" type="ORF">C8P69_101254</name>
</gene>
<dbReference type="Gene3D" id="2.20.200.10">
    <property type="entry name" value="Outer membrane efflux proteins (OEP)"/>
    <property type="match status" value="1"/>
</dbReference>
<comment type="subcellular location">
    <subcellularLocation>
        <location evidence="2">Cell membrane</location>
        <topology evidence="2">Lipid-anchor</topology>
    </subcellularLocation>
</comment>
<sequence length="498" mass="52367">MFLTVRPLPRSWRSLALLSLGLLAGGCVVGPDYRAPEPALPGRYLNARSGPSVTAASLDGWWKRFGDPVLDALIAEAVANNLDVEQAKARVRQARATRLQTAAALAPSVDGSAASTHSRTSASASGANVSSNLYQAGFDASWELDLFGANRRSLEAATRSAEASEEDLRATLLTLVGDVAQNYIEARGYLARAALARRTTASQRETAELTRAKVDAGASSPVDLAKARALAASTQANVPTLEASFAKSAHRLGVLLGRGPEAVVARMRRDATIPAPRRPLPPGLPADVLRNRPDLRQAERKLAQATALIGQAEAALYPSVTLSGTLATSGVRVGDLANASSLAWSFGPSVTVPIFDAGRRRAAVAVEQALRDQSHAAYHGAILAALEDVENALVGLAQQRLRSGHLDTAARGYREAARLARIRYAGGSSSFLDVLDAERSLYDAEDNLLQSRILAATSFVALGKALGGGWAGEIDAARARVVDSNTGPRLATRPAPRD</sequence>
<keyword evidence="4" id="KW-1185">Reference proteome</keyword>
<comment type="similarity">
    <text evidence="1 2">Belongs to the outer membrane factor (OMF) (TC 1.B.17) family.</text>
</comment>
<keyword evidence="2" id="KW-0812">Transmembrane</keyword>
<name>A0A2T4ZHY3_9HYPH</name>
<evidence type="ECO:0000256" key="1">
    <source>
        <dbReference type="ARBA" id="ARBA00007613"/>
    </source>
</evidence>
<accession>A0A2T4ZHY3</accession>
<organism evidence="3 4">
    <name type="scientific">Phreatobacter oligotrophus</name>
    <dbReference type="NCBI Taxonomy" id="1122261"/>
    <lineage>
        <taxon>Bacteria</taxon>
        <taxon>Pseudomonadati</taxon>
        <taxon>Pseudomonadota</taxon>
        <taxon>Alphaproteobacteria</taxon>
        <taxon>Hyphomicrobiales</taxon>
        <taxon>Phreatobacteraceae</taxon>
        <taxon>Phreatobacter</taxon>
    </lineage>
</organism>
<dbReference type="InterPro" id="IPR010131">
    <property type="entry name" value="MdtP/NodT-like"/>
</dbReference>
<proteinExistence type="inferred from homology"/>
<keyword evidence="2" id="KW-1134">Transmembrane beta strand</keyword>
<evidence type="ECO:0000256" key="2">
    <source>
        <dbReference type="RuleBase" id="RU362097"/>
    </source>
</evidence>
<keyword evidence="2" id="KW-0564">Palmitate</keyword>
<evidence type="ECO:0000313" key="3">
    <source>
        <dbReference type="EMBL" id="PTM61584.1"/>
    </source>
</evidence>
<evidence type="ECO:0000313" key="4">
    <source>
        <dbReference type="Proteomes" id="UP000241808"/>
    </source>
</evidence>
<dbReference type="PANTHER" id="PTHR30203:SF25">
    <property type="entry name" value="OUTER MEMBRANE PROTEIN-RELATED"/>
    <property type="match status" value="1"/>
</dbReference>
<comment type="caution">
    <text evidence="3">The sequence shown here is derived from an EMBL/GenBank/DDBJ whole genome shotgun (WGS) entry which is preliminary data.</text>
</comment>
<reference evidence="3 4" key="1">
    <citation type="submission" date="2018-04" db="EMBL/GenBank/DDBJ databases">
        <title>Genomic Encyclopedia of Archaeal and Bacterial Type Strains, Phase II (KMG-II): from individual species to whole genera.</title>
        <authorList>
            <person name="Goeker M."/>
        </authorList>
    </citation>
    <scope>NUCLEOTIDE SEQUENCE [LARGE SCALE GENOMIC DNA]</scope>
    <source>
        <strain evidence="3 4">DSM 25521</strain>
    </source>
</reference>
<dbReference type="Proteomes" id="UP000241808">
    <property type="component" value="Unassembled WGS sequence"/>
</dbReference>
<dbReference type="NCBIfam" id="TIGR01845">
    <property type="entry name" value="outer_NodT"/>
    <property type="match status" value="1"/>
</dbReference>
<dbReference type="PANTHER" id="PTHR30203">
    <property type="entry name" value="OUTER MEMBRANE CATION EFFLUX PROTEIN"/>
    <property type="match status" value="1"/>
</dbReference>
<dbReference type="PROSITE" id="PS51257">
    <property type="entry name" value="PROKAR_LIPOPROTEIN"/>
    <property type="match status" value="1"/>
</dbReference>
<dbReference type="SUPFAM" id="SSF56954">
    <property type="entry name" value="Outer membrane efflux proteins (OEP)"/>
    <property type="match status" value="1"/>
</dbReference>
<protein>
    <submittedName>
        <fullName evidence="3">NodT family efflux transporter outer membrane factor (OMF) lipoprotein</fullName>
    </submittedName>
</protein>
<dbReference type="GO" id="GO:0005886">
    <property type="term" value="C:plasma membrane"/>
    <property type="evidence" value="ECO:0007669"/>
    <property type="project" value="UniProtKB-SubCell"/>
</dbReference>
<dbReference type="GO" id="GO:0015562">
    <property type="term" value="F:efflux transmembrane transporter activity"/>
    <property type="evidence" value="ECO:0007669"/>
    <property type="project" value="InterPro"/>
</dbReference>
<keyword evidence="2" id="KW-0472">Membrane</keyword>
<dbReference type="EMBL" id="PZZL01000001">
    <property type="protein sequence ID" value="PTM61584.1"/>
    <property type="molecule type" value="Genomic_DNA"/>
</dbReference>
<keyword evidence="2 3" id="KW-0449">Lipoprotein</keyword>
<dbReference type="AlphaFoldDB" id="A0A2T4ZHY3"/>
<dbReference type="Pfam" id="PF02321">
    <property type="entry name" value="OEP"/>
    <property type="match status" value="2"/>
</dbReference>